<keyword evidence="3" id="KW-1133">Transmembrane helix</keyword>
<dbReference type="Pfam" id="PF01494">
    <property type="entry name" value="FAD_binding_3"/>
    <property type="match status" value="1"/>
</dbReference>
<evidence type="ECO:0000256" key="2">
    <source>
        <dbReference type="ARBA" id="ARBA00023033"/>
    </source>
</evidence>
<dbReference type="RefSeq" id="WP_272182662.1">
    <property type="nucleotide sequence ID" value="NZ_JAQOMS010000002.1"/>
</dbReference>
<dbReference type="Proteomes" id="UP001528411">
    <property type="component" value="Unassembled WGS sequence"/>
</dbReference>
<proteinExistence type="predicted"/>
<dbReference type="PANTHER" id="PTHR13789:SF309">
    <property type="entry name" value="PUTATIVE (AFU_ORTHOLOGUE AFUA_6G14510)-RELATED"/>
    <property type="match status" value="1"/>
</dbReference>
<organism evidence="5 6">
    <name type="scientific">Psychrosphaera algicola</name>
    <dbReference type="NCBI Taxonomy" id="3023714"/>
    <lineage>
        <taxon>Bacteria</taxon>
        <taxon>Pseudomonadati</taxon>
        <taxon>Pseudomonadota</taxon>
        <taxon>Gammaproteobacteria</taxon>
        <taxon>Alteromonadales</taxon>
        <taxon>Pseudoalteromonadaceae</taxon>
        <taxon>Psychrosphaera</taxon>
    </lineage>
</organism>
<evidence type="ECO:0000256" key="1">
    <source>
        <dbReference type="ARBA" id="ARBA00023002"/>
    </source>
</evidence>
<evidence type="ECO:0000259" key="4">
    <source>
        <dbReference type="Pfam" id="PF01494"/>
    </source>
</evidence>
<reference evidence="5 6" key="1">
    <citation type="submission" date="2023-01" db="EMBL/GenBank/DDBJ databases">
        <title>Psychrosphaera sp. nov., isolated from marine algae.</title>
        <authorList>
            <person name="Bayburt H."/>
            <person name="Choi B.J."/>
            <person name="Kim J.M."/>
            <person name="Choi D.G."/>
            <person name="Jeon C.O."/>
        </authorList>
    </citation>
    <scope>NUCLEOTIDE SEQUENCE [LARGE SCALE GENOMIC DNA]</scope>
    <source>
        <strain evidence="5 6">G1-22</strain>
    </source>
</reference>
<protein>
    <submittedName>
        <fullName evidence="5">NAD(P)/FAD-dependent oxidoreductase</fullName>
    </submittedName>
</protein>
<evidence type="ECO:0000256" key="3">
    <source>
        <dbReference type="SAM" id="Phobius"/>
    </source>
</evidence>
<keyword evidence="1" id="KW-0560">Oxidoreductase</keyword>
<accession>A0ABT5FHG1</accession>
<keyword evidence="6" id="KW-1185">Reference proteome</keyword>
<feature type="transmembrane region" description="Helical" evidence="3">
    <location>
        <begin position="190"/>
        <end position="214"/>
    </location>
</feature>
<sequence length="216" mass="23597">MGGISAAISLKQAGFNPTIYERHQSISEMGAGIVCWPNAIFVLETLGVLQKIEMFGGKITAMSRFSSSGEPLGSLDVSQLNKHMTLPSYSILRRDLMLILTERAQELNISIRYAHQVTAIASQPSGFKTQITFDNGMVIKPDLIIGAEGRMNSPARQFVTGNNTPVFQKFINWIGVYREISLYLTKCRCLIFGAAASALVSCLLMISLPIGLVAHL</sequence>
<gene>
    <name evidence="5" type="ORF">PN838_20200</name>
</gene>
<feature type="domain" description="FAD-binding" evidence="4">
    <location>
        <begin position="3"/>
        <end position="177"/>
    </location>
</feature>
<dbReference type="SUPFAM" id="SSF51905">
    <property type="entry name" value="FAD/NAD(P)-binding domain"/>
    <property type="match status" value="1"/>
</dbReference>
<dbReference type="InterPro" id="IPR050493">
    <property type="entry name" value="FAD-dep_Monooxygenase_BioMet"/>
</dbReference>
<keyword evidence="3" id="KW-0472">Membrane</keyword>
<keyword evidence="2" id="KW-0503">Monooxygenase</keyword>
<dbReference type="InterPro" id="IPR036188">
    <property type="entry name" value="FAD/NAD-bd_sf"/>
</dbReference>
<comment type="caution">
    <text evidence="5">The sequence shown here is derived from an EMBL/GenBank/DDBJ whole genome shotgun (WGS) entry which is preliminary data.</text>
</comment>
<dbReference type="InterPro" id="IPR002938">
    <property type="entry name" value="FAD-bd"/>
</dbReference>
<keyword evidence="3" id="KW-0812">Transmembrane</keyword>
<name>A0ABT5FHG1_9GAMM</name>
<dbReference type="EMBL" id="JAQOMS010000002">
    <property type="protein sequence ID" value="MDC2890637.1"/>
    <property type="molecule type" value="Genomic_DNA"/>
</dbReference>
<dbReference type="Gene3D" id="3.50.50.60">
    <property type="entry name" value="FAD/NAD(P)-binding domain"/>
    <property type="match status" value="1"/>
</dbReference>
<evidence type="ECO:0000313" key="5">
    <source>
        <dbReference type="EMBL" id="MDC2890637.1"/>
    </source>
</evidence>
<evidence type="ECO:0000313" key="6">
    <source>
        <dbReference type="Proteomes" id="UP001528411"/>
    </source>
</evidence>
<dbReference type="PANTHER" id="PTHR13789">
    <property type="entry name" value="MONOOXYGENASE"/>
    <property type="match status" value="1"/>
</dbReference>